<dbReference type="Proteomes" id="UP000752012">
    <property type="component" value="Unassembled WGS sequence"/>
</dbReference>
<evidence type="ECO:0000313" key="1">
    <source>
        <dbReference type="EMBL" id="NJP37912.1"/>
    </source>
</evidence>
<organism evidence="1 2">
    <name type="scientific">Alkalicoccus luteus</name>
    <dbReference type="NCBI Taxonomy" id="1237094"/>
    <lineage>
        <taxon>Bacteria</taxon>
        <taxon>Bacillati</taxon>
        <taxon>Bacillota</taxon>
        <taxon>Bacilli</taxon>
        <taxon>Bacillales</taxon>
        <taxon>Bacillaceae</taxon>
        <taxon>Alkalicoccus</taxon>
    </lineage>
</organism>
<evidence type="ECO:0000313" key="2">
    <source>
        <dbReference type="Proteomes" id="UP000752012"/>
    </source>
</evidence>
<dbReference type="EMBL" id="JAATHJ010000013">
    <property type="protein sequence ID" value="NJP37912.1"/>
    <property type="molecule type" value="Genomic_DNA"/>
</dbReference>
<evidence type="ECO:0008006" key="3">
    <source>
        <dbReference type="Google" id="ProtNLM"/>
    </source>
</evidence>
<proteinExistence type="predicted"/>
<dbReference type="AlphaFoldDB" id="A0A969TVA7"/>
<keyword evidence="2" id="KW-1185">Reference proteome</keyword>
<accession>A0A969TVA7</accession>
<comment type="caution">
    <text evidence="1">The sequence shown here is derived from an EMBL/GenBank/DDBJ whole genome shotgun (WGS) entry which is preliminary data.</text>
</comment>
<sequence length="92" mass="10827">MPKEVKVGGLVYKVETKPFVEVESDRNYQGTCDYSKTEISIMEYISNERKEDVFFHELTHAIFYEAGFEEQDEDMINRIGKVIHQVVKNNDF</sequence>
<gene>
    <name evidence="1" type="ORF">HCN83_09970</name>
</gene>
<reference evidence="1 2" key="1">
    <citation type="submission" date="2020-03" db="EMBL/GenBank/DDBJ databases">
        <title>Assessment of the enzymatic potential of alkaline-tolerant lipase obtained from Bacillus luteus H11 (technogenic soil) for the bioremediation of saline soils contaminated with petroleum substances.</title>
        <authorList>
            <person name="Kalwasinska A."/>
        </authorList>
    </citation>
    <scope>NUCLEOTIDE SEQUENCE [LARGE SCALE GENOMIC DNA]</scope>
    <source>
        <strain evidence="1 2">H11</strain>
    </source>
</reference>
<protein>
    <recommendedName>
        <fullName evidence="3">Phage protein</fullName>
    </recommendedName>
</protein>
<name>A0A969TVA7_9BACI</name>